<evidence type="ECO:0000313" key="5">
    <source>
        <dbReference type="EMBL" id="RAK03021.1"/>
    </source>
</evidence>
<feature type="domain" description="HTH hxlR-type" evidence="4">
    <location>
        <begin position="13"/>
        <end position="111"/>
    </location>
</feature>
<dbReference type="InterPro" id="IPR036388">
    <property type="entry name" value="WH-like_DNA-bd_sf"/>
</dbReference>
<dbReference type="Gene3D" id="1.10.10.10">
    <property type="entry name" value="Winged helix-like DNA-binding domain superfamily/Winged helix DNA-binding domain"/>
    <property type="match status" value="1"/>
</dbReference>
<comment type="caution">
    <text evidence="5">The sequence shown here is derived from an EMBL/GenBank/DDBJ whole genome shotgun (WGS) entry which is preliminary data.</text>
</comment>
<evidence type="ECO:0000256" key="2">
    <source>
        <dbReference type="ARBA" id="ARBA00023125"/>
    </source>
</evidence>
<dbReference type="PROSITE" id="PS51118">
    <property type="entry name" value="HTH_HXLR"/>
    <property type="match status" value="1"/>
</dbReference>
<dbReference type="OrthoDB" id="8231503at2"/>
<evidence type="ECO:0000256" key="1">
    <source>
        <dbReference type="ARBA" id="ARBA00023015"/>
    </source>
</evidence>
<keyword evidence="3" id="KW-0804">Transcription</keyword>
<dbReference type="GO" id="GO:0003677">
    <property type="term" value="F:DNA binding"/>
    <property type="evidence" value="ECO:0007669"/>
    <property type="project" value="UniProtKB-KW"/>
</dbReference>
<organism evidence="5 6">
    <name type="scientific">Larkinella arboricola</name>
    <dbReference type="NCBI Taxonomy" id="643671"/>
    <lineage>
        <taxon>Bacteria</taxon>
        <taxon>Pseudomonadati</taxon>
        <taxon>Bacteroidota</taxon>
        <taxon>Cytophagia</taxon>
        <taxon>Cytophagales</taxon>
        <taxon>Spirosomataceae</taxon>
        <taxon>Larkinella</taxon>
    </lineage>
</organism>
<dbReference type="PANTHER" id="PTHR33204">
    <property type="entry name" value="TRANSCRIPTIONAL REGULATOR, MARR FAMILY"/>
    <property type="match status" value="1"/>
</dbReference>
<dbReference type="Proteomes" id="UP000248790">
    <property type="component" value="Unassembled WGS sequence"/>
</dbReference>
<keyword evidence="6" id="KW-1185">Reference proteome</keyword>
<protein>
    <submittedName>
        <fullName evidence="5">HxlR family transcriptional regulator</fullName>
    </submittedName>
</protein>
<dbReference type="RefSeq" id="WP_111627169.1">
    <property type="nucleotide sequence ID" value="NZ_QLMC01000001.1"/>
</dbReference>
<accession>A0A327X8F1</accession>
<dbReference type="InterPro" id="IPR002577">
    <property type="entry name" value="HTH_HxlR"/>
</dbReference>
<keyword evidence="1" id="KW-0805">Transcription regulation</keyword>
<dbReference type="InterPro" id="IPR011991">
    <property type="entry name" value="ArsR-like_HTH"/>
</dbReference>
<dbReference type="CDD" id="cd00090">
    <property type="entry name" value="HTH_ARSR"/>
    <property type="match status" value="1"/>
</dbReference>
<dbReference type="Pfam" id="PF01638">
    <property type="entry name" value="HxlR"/>
    <property type="match status" value="1"/>
</dbReference>
<reference evidence="5 6" key="1">
    <citation type="submission" date="2018-06" db="EMBL/GenBank/DDBJ databases">
        <title>Genomic Encyclopedia of Archaeal and Bacterial Type Strains, Phase II (KMG-II): from individual species to whole genera.</title>
        <authorList>
            <person name="Goeker M."/>
        </authorList>
    </citation>
    <scope>NUCLEOTIDE SEQUENCE [LARGE SCALE GENOMIC DNA]</scope>
    <source>
        <strain evidence="5 6">DSM 21851</strain>
    </source>
</reference>
<name>A0A327X8F1_LARAB</name>
<dbReference type="SUPFAM" id="SSF46785">
    <property type="entry name" value="Winged helix' DNA-binding domain"/>
    <property type="match status" value="1"/>
</dbReference>
<dbReference type="AlphaFoldDB" id="A0A327X8F1"/>
<dbReference type="InterPro" id="IPR036390">
    <property type="entry name" value="WH_DNA-bd_sf"/>
</dbReference>
<evidence type="ECO:0000256" key="3">
    <source>
        <dbReference type="ARBA" id="ARBA00023163"/>
    </source>
</evidence>
<evidence type="ECO:0000259" key="4">
    <source>
        <dbReference type="PROSITE" id="PS51118"/>
    </source>
</evidence>
<evidence type="ECO:0000313" key="6">
    <source>
        <dbReference type="Proteomes" id="UP000248790"/>
    </source>
</evidence>
<proteinExistence type="predicted"/>
<gene>
    <name evidence="5" type="ORF">LX87_01143</name>
</gene>
<keyword evidence="2" id="KW-0238">DNA-binding</keyword>
<sequence>MTPELQETEKENVPIEQIIKKGVDVICGKWRLIIIHLLRDKTLRYGEIKRAIPGISEKVLVHELKQLVELGMVDKQSFGEVPPRVEYRLNEKGHTVLPVIDVLSQVGRVFM</sequence>
<dbReference type="GO" id="GO:0006355">
    <property type="term" value="P:regulation of DNA-templated transcription"/>
    <property type="evidence" value="ECO:0007669"/>
    <property type="project" value="UniProtKB-ARBA"/>
</dbReference>
<dbReference type="EMBL" id="QLMC01000001">
    <property type="protein sequence ID" value="RAK03021.1"/>
    <property type="molecule type" value="Genomic_DNA"/>
</dbReference>